<evidence type="ECO:0000259" key="5">
    <source>
        <dbReference type="SMART" id="SM00387"/>
    </source>
</evidence>
<feature type="transmembrane region" description="Helical" evidence="4">
    <location>
        <begin position="786"/>
        <end position="806"/>
    </location>
</feature>
<protein>
    <submittedName>
        <fullName evidence="6">Signal transduction histidine kinase/ligand-binding sensor domain-containing protein</fullName>
    </submittedName>
</protein>
<dbReference type="Pfam" id="PF07730">
    <property type="entry name" value="HisKA_3"/>
    <property type="match status" value="1"/>
</dbReference>
<keyword evidence="4" id="KW-0472">Membrane</keyword>
<dbReference type="Gene3D" id="2.130.10.10">
    <property type="entry name" value="YVTN repeat-like/Quinoprotein amine dehydrogenase"/>
    <property type="match status" value="2"/>
</dbReference>
<dbReference type="InterPro" id="IPR036890">
    <property type="entry name" value="HATPase_C_sf"/>
</dbReference>
<proteinExistence type="predicted"/>
<dbReference type="SUPFAM" id="SSF63829">
    <property type="entry name" value="Calcium-dependent phosphotriesterase"/>
    <property type="match status" value="1"/>
</dbReference>
<sequence length="1046" mass="115338">MVGRVAGTATPRKGGRLFGSVTFGRLLRRFAPLLLSFAPATFAQVATEIEPTSYAFAAYTHQKWGRERDAPKQIFSVTQGRDGFLWLATGQGLYRFDGVRFERVAVPGGAAHGAPTVVLVTRAGDIWTNFSDSHRFAVYRGGRLELLPPSPATHRVSIMREGPDGSIWALSDAEDEPLLRFKAGRWQVYGRFHGIPTGNPFDMVVSANGVVWLTHAEMILRLDKAHDRFVRFASRNATISRLSIDPAGRIWLSDQLGTHPITGPDGNGRPPRLRVPYATDKPQIRGFTMFDRAGNFWMTTEYRGVQRIAHPDPRGAASQAGARAAIERFTTQNGLTSNITQKAFQDLEGNIWVGTEKGVDRFRAASVVTEPRLDDTHVFGDLLLAARDGSVFIAQAKIIYRVAPGRRPEPILNAGILPSTMCEAPGGGIWITLNNEVVVWRGGRVVGRKPEVPTHITLYDCAFDANGNYWISAARGGLFRLRRNRWERMFGNTGPDFRPRSMVADVTGRVLAQWSYRTLRYASPPNLGELPIPFGIHDPEPVTLYVPPSGVSEAGLYVGGLLGVARLVGGKWQWLGKDRVPGLVNVNGIVVTKDGDHWFAGSEGIVRIGASEANAAFQTPGRRPAVELLNEDSGLGSMPHDHSRHAIVQGGDGRIWIATQAGSAWIDPARLTRNPFPPKLSIRAVRAGQKIYHNPRHIRLEPGQSDIEIDFAVLSLSNPDRTAARYRMEGQDERWTPSGHRREAFYTNLRPGTYVFRVVAANEDGVESADGASVTIKVVPTFVQSIWFFVLLAIAAVLIVWLLLRLRAAQVASQMRARLEQRLLERETIARDLHDTLLQGVQGFAFRVQAVANRLAAGSEERKALEQTLDRADELVSKGRESVRDLRVGDGPIELRRTLLDVVDEALLDDAIDVQIIELGTPETMHPLALKEITAIVGEALFNIGRHAGAKEVELVASYGRRTFRLRVQDNGRGIPHEMLGIGGREGHFGLVGMRERARVIGGRLDVRSPEGGGTEVVLDVPSGVAYDRLVRRHSWLSGVWPRSEN</sequence>
<name>A0A7W7KBS2_9SPHN</name>
<keyword evidence="2 6" id="KW-0418">Kinase</keyword>
<keyword evidence="7" id="KW-1185">Reference proteome</keyword>
<dbReference type="Gene3D" id="1.20.5.1930">
    <property type="match status" value="1"/>
</dbReference>
<dbReference type="Pfam" id="PF02518">
    <property type="entry name" value="HATPase_c"/>
    <property type="match status" value="1"/>
</dbReference>
<keyword evidence="1" id="KW-0808">Transferase</keyword>
<dbReference type="PANTHER" id="PTHR24421">
    <property type="entry name" value="NITRATE/NITRITE SENSOR PROTEIN NARX-RELATED"/>
    <property type="match status" value="1"/>
</dbReference>
<dbReference type="InterPro" id="IPR013783">
    <property type="entry name" value="Ig-like_fold"/>
</dbReference>
<gene>
    <name evidence="6" type="ORF">HNO88_002602</name>
</gene>
<dbReference type="EMBL" id="JACHLR010000010">
    <property type="protein sequence ID" value="MBB4859273.1"/>
    <property type="molecule type" value="Genomic_DNA"/>
</dbReference>
<dbReference type="InterPro" id="IPR015943">
    <property type="entry name" value="WD40/YVTN_repeat-like_dom_sf"/>
</dbReference>
<reference evidence="6 7" key="1">
    <citation type="submission" date="2020-08" db="EMBL/GenBank/DDBJ databases">
        <title>Functional genomics of gut bacteria from endangered species of beetles.</title>
        <authorList>
            <person name="Carlos-Shanley C."/>
        </authorList>
    </citation>
    <scope>NUCLEOTIDE SEQUENCE [LARGE SCALE GENOMIC DNA]</scope>
    <source>
        <strain evidence="6 7">S00245</strain>
    </source>
</reference>
<dbReference type="Proteomes" id="UP000555448">
    <property type="component" value="Unassembled WGS sequence"/>
</dbReference>
<dbReference type="CDD" id="cd16917">
    <property type="entry name" value="HATPase_UhpB-NarQ-NarX-like"/>
    <property type="match status" value="1"/>
</dbReference>
<feature type="domain" description="Histidine kinase/HSP90-like ATPase" evidence="5">
    <location>
        <begin position="928"/>
        <end position="1025"/>
    </location>
</feature>
<evidence type="ECO:0000256" key="1">
    <source>
        <dbReference type="ARBA" id="ARBA00022679"/>
    </source>
</evidence>
<dbReference type="Pfam" id="PF07495">
    <property type="entry name" value="Y_Y_Y"/>
    <property type="match status" value="1"/>
</dbReference>
<dbReference type="SUPFAM" id="SSF55874">
    <property type="entry name" value="ATPase domain of HSP90 chaperone/DNA topoisomerase II/histidine kinase"/>
    <property type="match status" value="1"/>
</dbReference>
<dbReference type="GO" id="GO:0016020">
    <property type="term" value="C:membrane"/>
    <property type="evidence" value="ECO:0007669"/>
    <property type="project" value="InterPro"/>
</dbReference>
<dbReference type="Gene3D" id="2.60.40.10">
    <property type="entry name" value="Immunoglobulins"/>
    <property type="match status" value="1"/>
</dbReference>
<evidence type="ECO:0000256" key="3">
    <source>
        <dbReference type="ARBA" id="ARBA00023012"/>
    </source>
</evidence>
<evidence type="ECO:0000256" key="2">
    <source>
        <dbReference type="ARBA" id="ARBA00022777"/>
    </source>
</evidence>
<dbReference type="SUPFAM" id="SSF50952">
    <property type="entry name" value="Soluble quinoprotein glucose dehydrogenase"/>
    <property type="match status" value="1"/>
</dbReference>
<dbReference type="InterPro" id="IPR011712">
    <property type="entry name" value="Sig_transdc_His_kin_sub3_dim/P"/>
</dbReference>
<dbReference type="PANTHER" id="PTHR24421:SF62">
    <property type="entry name" value="SENSORY TRANSDUCTION HISTIDINE KINASE"/>
    <property type="match status" value="1"/>
</dbReference>
<dbReference type="AlphaFoldDB" id="A0A7W7KBS2"/>
<keyword evidence="3" id="KW-0902">Two-component regulatory system</keyword>
<organism evidence="6 7">
    <name type="scientific">Novosphingobium chloroacetimidivorans</name>
    <dbReference type="NCBI Taxonomy" id="1428314"/>
    <lineage>
        <taxon>Bacteria</taxon>
        <taxon>Pseudomonadati</taxon>
        <taxon>Pseudomonadota</taxon>
        <taxon>Alphaproteobacteria</taxon>
        <taxon>Sphingomonadales</taxon>
        <taxon>Sphingomonadaceae</taxon>
        <taxon>Novosphingobium</taxon>
    </lineage>
</organism>
<accession>A0A7W7KBS2</accession>
<keyword evidence="4" id="KW-0812">Transmembrane</keyword>
<evidence type="ECO:0000313" key="7">
    <source>
        <dbReference type="Proteomes" id="UP000555448"/>
    </source>
</evidence>
<keyword evidence="4" id="KW-1133">Transmembrane helix</keyword>
<dbReference type="InterPro" id="IPR011041">
    <property type="entry name" value="Quinoprot_gluc/sorb_DH_b-prop"/>
</dbReference>
<dbReference type="InterPro" id="IPR050482">
    <property type="entry name" value="Sensor_HK_TwoCompSys"/>
</dbReference>
<comment type="caution">
    <text evidence="6">The sequence shown here is derived from an EMBL/GenBank/DDBJ whole genome shotgun (WGS) entry which is preliminary data.</text>
</comment>
<evidence type="ECO:0000313" key="6">
    <source>
        <dbReference type="EMBL" id="MBB4859273.1"/>
    </source>
</evidence>
<evidence type="ECO:0000256" key="4">
    <source>
        <dbReference type="SAM" id="Phobius"/>
    </source>
</evidence>
<dbReference type="SMART" id="SM00387">
    <property type="entry name" value="HATPase_c"/>
    <property type="match status" value="1"/>
</dbReference>
<dbReference type="GO" id="GO:0046983">
    <property type="term" value="F:protein dimerization activity"/>
    <property type="evidence" value="ECO:0007669"/>
    <property type="project" value="InterPro"/>
</dbReference>
<dbReference type="GO" id="GO:0000155">
    <property type="term" value="F:phosphorelay sensor kinase activity"/>
    <property type="evidence" value="ECO:0007669"/>
    <property type="project" value="InterPro"/>
</dbReference>
<dbReference type="InterPro" id="IPR003594">
    <property type="entry name" value="HATPase_dom"/>
</dbReference>
<dbReference type="InterPro" id="IPR011123">
    <property type="entry name" value="Y_Y_Y"/>
</dbReference>
<dbReference type="Gene3D" id="3.30.565.10">
    <property type="entry name" value="Histidine kinase-like ATPase, C-terminal domain"/>
    <property type="match status" value="1"/>
</dbReference>